<dbReference type="Proteomes" id="UP000033514">
    <property type="component" value="Unassembled WGS sequence"/>
</dbReference>
<evidence type="ECO:0000313" key="3">
    <source>
        <dbReference type="EMBL" id="KKB79825.1"/>
    </source>
</evidence>
<dbReference type="InterPro" id="IPR002347">
    <property type="entry name" value="SDR_fam"/>
</dbReference>
<dbReference type="PRINTS" id="PR00081">
    <property type="entry name" value="GDHRDH"/>
</dbReference>
<dbReference type="GO" id="GO:0016491">
    <property type="term" value="F:oxidoreductase activity"/>
    <property type="evidence" value="ECO:0007669"/>
    <property type="project" value="UniProtKB-KW"/>
</dbReference>
<dbReference type="EMBL" id="LAJG01000014">
    <property type="protein sequence ID" value="KKB79825.1"/>
    <property type="molecule type" value="Genomic_DNA"/>
</dbReference>
<keyword evidence="4" id="KW-1185">Reference proteome</keyword>
<name>A0A0F5LC18_9HYPH</name>
<dbReference type="FunFam" id="3.40.50.720:FF:000084">
    <property type="entry name" value="Short-chain dehydrogenase reductase"/>
    <property type="match status" value="1"/>
</dbReference>
<dbReference type="Pfam" id="PF13561">
    <property type="entry name" value="adh_short_C2"/>
    <property type="match status" value="1"/>
</dbReference>
<dbReference type="RefSeq" id="WP_046141897.1">
    <property type="nucleotide sequence ID" value="NZ_LAJG01000014.1"/>
</dbReference>
<sequence>MSQRSPFDLQGQRALVTGSSRGLGFAMAKALASAGADIILNGRDTVALGAAAEDLANTGVEVKALAFDVTSEDSVAEAMLYCEREIGPIDILVNNAGMMVGGALETYPLDRFEALLSANLVSALLVSQVVSKGMLQRGRGKIINICSTRADRPLPGNGPYAATKAALVNLTRSMALEWAPRGLHVNGIAPGFFATEMNAARMADPNFQPFMSRVSPMGRWGEPDEMGGAVVFLASAASSFVNGHILYVDGGHNAAV</sequence>
<dbReference type="PANTHER" id="PTHR43669">
    <property type="entry name" value="5-KETO-D-GLUCONATE 5-REDUCTASE"/>
    <property type="match status" value="1"/>
</dbReference>
<protein>
    <submittedName>
        <fullName evidence="3">Gluconate 5-dehydrogenase</fullName>
    </submittedName>
</protein>
<dbReference type="SUPFAM" id="SSF51735">
    <property type="entry name" value="NAD(P)-binding Rossmann-fold domains"/>
    <property type="match status" value="1"/>
</dbReference>
<dbReference type="PROSITE" id="PS00061">
    <property type="entry name" value="ADH_SHORT"/>
    <property type="match status" value="1"/>
</dbReference>
<accession>A0A0F5LC18</accession>
<proteinExistence type="inferred from homology"/>
<dbReference type="PRINTS" id="PR00080">
    <property type="entry name" value="SDRFAMILY"/>
</dbReference>
<comment type="caution">
    <text evidence="3">The sequence shown here is derived from an EMBL/GenBank/DDBJ whole genome shotgun (WGS) entry which is preliminary data.</text>
</comment>
<dbReference type="STRING" id="361041.VW35_04840"/>
<evidence type="ECO:0000313" key="4">
    <source>
        <dbReference type="Proteomes" id="UP000033514"/>
    </source>
</evidence>
<organism evidence="3 4">
    <name type="scientific">Devosia soli</name>
    <dbReference type="NCBI Taxonomy" id="361041"/>
    <lineage>
        <taxon>Bacteria</taxon>
        <taxon>Pseudomonadati</taxon>
        <taxon>Pseudomonadota</taxon>
        <taxon>Alphaproteobacteria</taxon>
        <taxon>Hyphomicrobiales</taxon>
        <taxon>Devosiaceae</taxon>
        <taxon>Devosia</taxon>
    </lineage>
</organism>
<dbReference type="AlphaFoldDB" id="A0A0F5LC18"/>
<evidence type="ECO:0000256" key="2">
    <source>
        <dbReference type="ARBA" id="ARBA00023002"/>
    </source>
</evidence>
<reference evidence="3 4" key="1">
    <citation type="submission" date="2015-03" db="EMBL/GenBank/DDBJ databases">
        <authorList>
            <person name="Hassan Y.I."/>
            <person name="Lepp D."/>
            <person name="Zhou T."/>
        </authorList>
    </citation>
    <scope>NUCLEOTIDE SEQUENCE [LARGE SCALE GENOMIC DNA]</scope>
    <source>
        <strain evidence="3 4">GH2-10</strain>
    </source>
</reference>
<dbReference type="InterPro" id="IPR020904">
    <property type="entry name" value="Sc_DH/Rdtase_CS"/>
</dbReference>
<comment type="similarity">
    <text evidence="1">Belongs to the short-chain dehydrogenases/reductases (SDR) family.</text>
</comment>
<keyword evidence="2" id="KW-0560">Oxidoreductase</keyword>
<gene>
    <name evidence="3" type="ORF">VW35_04840</name>
</gene>
<dbReference type="OrthoDB" id="286404at2"/>
<evidence type="ECO:0000256" key="1">
    <source>
        <dbReference type="ARBA" id="ARBA00006484"/>
    </source>
</evidence>
<dbReference type="Gene3D" id="3.40.50.720">
    <property type="entry name" value="NAD(P)-binding Rossmann-like Domain"/>
    <property type="match status" value="1"/>
</dbReference>
<dbReference type="PANTHER" id="PTHR43669:SF14">
    <property type="entry name" value="OXIDOREDUCTASE"/>
    <property type="match status" value="1"/>
</dbReference>
<dbReference type="PATRIC" id="fig|361041.3.peg.274"/>
<dbReference type="InterPro" id="IPR036291">
    <property type="entry name" value="NAD(P)-bd_dom_sf"/>
</dbReference>